<dbReference type="Gene3D" id="3.30.710.10">
    <property type="entry name" value="Potassium Channel Kv1.1, Chain A"/>
    <property type="match status" value="1"/>
</dbReference>
<dbReference type="VEuPathDB" id="VectorBase:GPAI048073"/>
<dbReference type="SMART" id="SM00225">
    <property type="entry name" value="BTB"/>
    <property type="match status" value="1"/>
</dbReference>
<evidence type="ECO:0000256" key="1">
    <source>
        <dbReference type="ARBA" id="ARBA00022441"/>
    </source>
</evidence>
<evidence type="ECO:0000256" key="3">
    <source>
        <dbReference type="ARBA" id="ARBA00023203"/>
    </source>
</evidence>
<evidence type="ECO:0000259" key="4">
    <source>
        <dbReference type="PROSITE" id="PS50097"/>
    </source>
</evidence>
<dbReference type="Proteomes" id="UP000092445">
    <property type="component" value="Unassembled WGS sequence"/>
</dbReference>
<dbReference type="InterPro" id="IPR011333">
    <property type="entry name" value="SKP1/BTB/POZ_sf"/>
</dbReference>
<organism evidence="5 6">
    <name type="scientific">Glossina pallidipes</name>
    <name type="common">Tsetse fly</name>
    <dbReference type="NCBI Taxonomy" id="7398"/>
    <lineage>
        <taxon>Eukaryota</taxon>
        <taxon>Metazoa</taxon>
        <taxon>Ecdysozoa</taxon>
        <taxon>Arthropoda</taxon>
        <taxon>Hexapoda</taxon>
        <taxon>Insecta</taxon>
        <taxon>Pterygota</taxon>
        <taxon>Neoptera</taxon>
        <taxon>Endopterygota</taxon>
        <taxon>Diptera</taxon>
        <taxon>Brachycera</taxon>
        <taxon>Muscomorpha</taxon>
        <taxon>Hippoboscoidea</taxon>
        <taxon>Glossinidae</taxon>
        <taxon>Glossina</taxon>
    </lineage>
</organism>
<accession>A0A1B0AJU1</accession>
<keyword evidence="2" id="KW-0677">Repeat</keyword>
<dbReference type="PROSITE" id="PS50097">
    <property type="entry name" value="BTB"/>
    <property type="match status" value="1"/>
</dbReference>
<dbReference type="InterPro" id="IPR011705">
    <property type="entry name" value="BACK"/>
</dbReference>
<sequence>MSNILSNIESGLANNGNRTMSAIEVFRNSTYCDLLETSLGQIHPYQQHNCFMLDAEGESVHICRTLLKAASPYFASIRNSDIKGELEELINSRKIDMCTLKEFTCYTRTGVIRISKDNVQSVLSMSERFQIDWIKDKCCRFLKQHFNHTNCFSIRKIAEKHSCKELHNYAYNYILRRFEKLTGSQEFLLLSLDEIEKLVQDEDLCVKSEKSVLQAVMNWIKHSPEKRNIHLGRLMNCVRLHSLDMQFIIDYVINEPLITNDPFCMKLILETLKRSLANDPKAKRGQSKARNGTKYLRFVKGLTGE</sequence>
<dbReference type="InterPro" id="IPR000210">
    <property type="entry name" value="BTB/POZ_dom"/>
</dbReference>
<dbReference type="SUPFAM" id="SSF54695">
    <property type="entry name" value="POZ domain"/>
    <property type="match status" value="1"/>
</dbReference>
<dbReference type="Pfam" id="PF00651">
    <property type="entry name" value="BTB"/>
    <property type="match status" value="1"/>
</dbReference>
<feature type="domain" description="BTB" evidence="4">
    <location>
        <begin position="49"/>
        <end position="116"/>
    </location>
</feature>
<evidence type="ECO:0000256" key="2">
    <source>
        <dbReference type="ARBA" id="ARBA00022737"/>
    </source>
</evidence>
<keyword evidence="3" id="KW-0009">Actin-binding</keyword>
<keyword evidence="1" id="KW-0880">Kelch repeat</keyword>
<dbReference type="Pfam" id="PF07707">
    <property type="entry name" value="BACK"/>
    <property type="match status" value="1"/>
</dbReference>
<evidence type="ECO:0000313" key="6">
    <source>
        <dbReference type="Proteomes" id="UP000092445"/>
    </source>
</evidence>
<dbReference type="SMART" id="SM00875">
    <property type="entry name" value="BACK"/>
    <property type="match status" value="1"/>
</dbReference>
<dbReference type="PANTHER" id="PTHR24412:SF475">
    <property type="entry name" value="KELCH-LIKE PROTEIN 17"/>
    <property type="match status" value="1"/>
</dbReference>
<dbReference type="PANTHER" id="PTHR24412">
    <property type="entry name" value="KELCH PROTEIN"/>
    <property type="match status" value="1"/>
</dbReference>
<dbReference type="Gene3D" id="1.25.40.420">
    <property type="match status" value="1"/>
</dbReference>
<dbReference type="EnsemblMetazoa" id="GPAI048073-RA">
    <property type="protein sequence ID" value="GPAI048073-PA"/>
    <property type="gene ID" value="GPAI048073"/>
</dbReference>
<keyword evidence="6" id="KW-1185">Reference proteome</keyword>
<dbReference type="FunFam" id="1.25.40.420:FF:000001">
    <property type="entry name" value="Kelch-like family member 12"/>
    <property type="match status" value="1"/>
</dbReference>
<proteinExistence type="predicted"/>
<protein>
    <submittedName>
        <fullName evidence="5">BTB domain-containing protein</fullName>
    </submittedName>
</protein>
<reference evidence="6" key="1">
    <citation type="submission" date="2014-03" db="EMBL/GenBank/DDBJ databases">
        <authorList>
            <person name="Aksoy S."/>
            <person name="Warren W."/>
            <person name="Wilson R.K."/>
        </authorList>
    </citation>
    <scope>NUCLEOTIDE SEQUENCE [LARGE SCALE GENOMIC DNA]</scope>
    <source>
        <strain evidence="6">IAEA</strain>
    </source>
</reference>
<dbReference type="STRING" id="7398.A0A1B0AJU1"/>
<dbReference type="AlphaFoldDB" id="A0A1B0AJU1"/>
<reference evidence="5" key="2">
    <citation type="submission" date="2020-05" db="UniProtKB">
        <authorList>
            <consortium name="EnsemblMetazoa"/>
        </authorList>
    </citation>
    <scope>IDENTIFICATION</scope>
    <source>
        <strain evidence="5">IAEA</strain>
    </source>
</reference>
<evidence type="ECO:0000313" key="5">
    <source>
        <dbReference type="EnsemblMetazoa" id="GPAI048073-PA"/>
    </source>
</evidence>
<name>A0A1B0AJU1_GLOPL</name>